<evidence type="ECO:0000313" key="14">
    <source>
        <dbReference type="EMBL" id="OVA00980.1"/>
    </source>
</evidence>
<dbReference type="InterPro" id="IPR009721">
    <property type="entry name" value="O-acyltransferase_WSD1_C"/>
</dbReference>
<evidence type="ECO:0000256" key="1">
    <source>
        <dbReference type="ARBA" id="ARBA00004162"/>
    </source>
</evidence>
<comment type="pathway">
    <text evidence="3">Glycerolipid metabolism; triacylglycerol biosynthesis.</text>
</comment>
<dbReference type="UniPathway" id="UPA00282"/>
<dbReference type="InParanoid" id="A0A200PS01"/>
<comment type="pathway">
    <text evidence="4">Lipid metabolism.</text>
</comment>
<sequence length="498" mass="55651">MDIHIDDQGVRSRMKTLKAIVTNKRCSSSSSRREEGSRENNNETNIIVNGGHGTKTTINPDVIKAGLANSLVKHPRFSSLQVPSKGVEMKWVRTEVNLENHVIVPDLDANMDSPDKFVEDYISNITKNPIDMSKPLWELHLLNLKTAEAEAVGVLRAHHSLGDGTSLMSLLLACTRKTADPNALPTVPVMTKRSVCSKSSNRFWQIFVAIWTVFQLVRNTIVDILMFIATSIFLKDTETPLKGAPGVEFTTKRFVHRIVSLDDIKLVKNAMNMTINDVVLGVTAAGLSRYLNRRYGEGKKDEEATEEKNNLPKDIRLRSNILVNIRPSKGIQASAKMMEKHKIDANWGNLLGYVLLPFTIALRNNPLDYVREAKATIDRKKNSYEALYTFLISEPILKFFGIKAAAALTHNIITHTTMSFSNLIGPQEEISFYGHPIAYLAPSTYGLPHAFIINYQSYVNKMIIVLAVDQDAVPDPHQLCDDLEESLKLIKDAVVAKC</sequence>
<dbReference type="EMBL" id="MVGT01004232">
    <property type="protein sequence ID" value="OVA00980.1"/>
    <property type="molecule type" value="Genomic_DNA"/>
</dbReference>
<feature type="compositionally biased region" description="Basic and acidic residues" evidence="11">
    <location>
        <begin position="31"/>
        <end position="41"/>
    </location>
</feature>
<dbReference type="OMA" id="SHTTMCF"/>
<protein>
    <submittedName>
        <fullName evidence="14">O-acyltransferase</fullName>
    </submittedName>
</protein>
<accession>A0A200PS01</accession>
<evidence type="ECO:0000256" key="2">
    <source>
        <dbReference type="ARBA" id="ARBA00004586"/>
    </source>
</evidence>
<dbReference type="InterPro" id="IPR023213">
    <property type="entry name" value="CAT-like_dom_sf"/>
</dbReference>
<dbReference type="GO" id="GO:0019432">
    <property type="term" value="P:triglyceride biosynthetic process"/>
    <property type="evidence" value="ECO:0007669"/>
    <property type="project" value="UniProtKB-UniPathway"/>
</dbReference>
<gene>
    <name evidence="14" type="ORF">BVC80_8913g32</name>
</gene>
<comment type="similarity">
    <text evidence="8">In the N-terminal section; belongs to the long-chain O-acyltransferase family.</text>
</comment>
<comment type="subcellular location">
    <subcellularLocation>
        <location evidence="1">Cell membrane</location>
        <topology evidence="1">Single-pass membrane protein</topology>
    </subcellularLocation>
    <subcellularLocation>
        <location evidence="2">Endoplasmic reticulum membrane</location>
    </subcellularLocation>
</comment>
<keyword evidence="7 14" id="KW-0012">Acyltransferase</keyword>
<proteinExistence type="inferred from homology"/>
<dbReference type="InterPro" id="IPR045034">
    <property type="entry name" value="O-acyltransferase_WSD1-like"/>
</dbReference>
<dbReference type="OrthoDB" id="619536at2759"/>
<evidence type="ECO:0000256" key="4">
    <source>
        <dbReference type="ARBA" id="ARBA00005189"/>
    </source>
</evidence>
<evidence type="ECO:0000256" key="7">
    <source>
        <dbReference type="ARBA" id="ARBA00023315"/>
    </source>
</evidence>
<reference evidence="14 15" key="1">
    <citation type="journal article" date="2017" name="Mol. Plant">
        <title>The Genome of Medicinal Plant Macleaya cordata Provides New Insights into Benzylisoquinoline Alkaloids Metabolism.</title>
        <authorList>
            <person name="Liu X."/>
            <person name="Liu Y."/>
            <person name="Huang P."/>
            <person name="Ma Y."/>
            <person name="Qing Z."/>
            <person name="Tang Q."/>
            <person name="Cao H."/>
            <person name="Cheng P."/>
            <person name="Zheng Y."/>
            <person name="Yuan Z."/>
            <person name="Zhou Y."/>
            <person name="Liu J."/>
            <person name="Tang Z."/>
            <person name="Zhuo Y."/>
            <person name="Zhang Y."/>
            <person name="Yu L."/>
            <person name="Huang J."/>
            <person name="Yang P."/>
            <person name="Peng Q."/>
            <person name="Zhang J."/>
            <person name="Jiang W."/>
            <person name="Zhang Z."/>
            <person name="Lin K."/>
            <person name="Ro D.K."/>
            <person name="Chen X."/>
            <person name="Xiong X."/>
            <person name="Shang Y."/>
            <person name="Huang S."/>
            <person name="Zeng J."/>
        </authorList>
    </citation>
    <scope>NUCLEOTIDE SEQUENCE [LARGE SCALE GENOMIC DNA]</scope>
    <source>
        <strain evidence="15">cv. BLH2017</strain>
        <tissue evidence="14">Root</tissue>
    </source>
</reference>
<keyword evidence="15" id="KW-1185">Reference proteome</keyword>
<dbReference type="GO" id="GO:0004144">
    <property type="term" value="F:diacylglycerol O-acyltransferase activity"/>
    <property type="evidence" value="ECO:0007669"/>
    <property type="project" value="UniProtKB-EC"/>
</dbReference>
<evidence type="ECO:0000259" key="12">
    <source>
        <dbReference type="Pfam" id="PF03007"/>
    </source>
</evidence>
<dbReference type="AlphaFoldDB" id="A0A200PS01"/>
<dbReference type="Proteomes" id="UP000195402">
    <property type="component" value="Unassembled WGS sequence"/>
</dbReference>
<comment type="catalytic activity">
    <reaction evidence="9">
        <text>a long chain fatty alcohol + a fatty acyl-CoA = a long-chain alcohol wax ester + CoA</text>
        <dbReference type="Rhea" id="RHEA:38443"/>
        <dbReference type="ChEBI" id="CHEBI:17135"/>
        <dbReference type="ChEBI" id="CHEBI:57287"/>
        <dbReference type="ChEBI" id="CHEBI:77636"/>
        <dbReference type="ChEBI" id="CHEBI:235323"/>
        <dbReference type="EC" id="2.3.1.75"/>
    </reaction>
</comment>
<dbReference type="PANTHER" id="PTHR31650:SF1">
    <property type="entry name" value="WAX ESTER SYNTHASE_DIACYLGLYCEROL ACYLTRANSFERASE 4-RELATED"/>
    <property type="match status" value="1"/>
</dbReference>
<name>A0A200PS01_MACCD</name>
<keyword evidence="6" id="KW-0256">Endoplasmic reticulum</keyword>
<comment type="caution">
    <text evidence="14">The sequence shown here is derived from an EMBL/GenBank/DDBJ whole genome shotgun (WGS) entry which is preliminary data.</text>
</comment>
<evidence type="ECO:0000256" key="10">
    <source>
        <dbReference type="ARBA" id="ARBA00048109"/>
    </source>
</evidence>
<feature type="domain" description="O-acyltransferase WSD1-like N-terminal" evidence="12">
    <location>
        <begin position="70"/>
        <end position="279"/>
    </location>
</feature>
<evidence type="ECO:0000256" key="8">
    <source>
        <dbReference type="ARBA" id="ARBA00024360"/>
    </source>
</evidence>
<evidence type="ECO:0000256" key="11">
    <source>
        <dbReference type="SAM" id="MobiDB-lite"/>
    </source>
</evidence>
<evidence type="ECO:0000256" key="6">
    <source>
        <dbReference type="ARBA" id="ARBA00022824"/>
    </source>
</evidence>
<dbReference type="GO" id="GO:0005789">
    <property type="term" value="C:endoplasmic reticulum membrane"/>
    <property type="evidence" value="ECO:0007669"/>
    <property type="project" value="UniProtKB-SubCell"/>
</dbReference>
<dbReference type="PANTHER" id="PTHR31650">
    <property type="entry name" value="O-ACYLTRANSFERASE (WSD1-LIKE) FAMILY PROTEIN"/>
    <property type="match status" value="1"/>
</dbReference>
<feature type="region of interest" description="Disordered" evidence="11">
    <location>
        <begin position="22"/>
        <end position="53"/>
    </location>
</feature>
<dbReference type="Pfam" id="PF06974">
    <property type="entry name" value="WS_DGAT_C"/>
    <property type="match status" value="1"/>
</dbReference>
<evidence type="ECO:0000313" key="15">
    <source>
        <dbReference type="Proteomes" id="UP000195402"/>
    </source>
</evidence>
<dbReference type="GO" id="GO:0047196">
    <property type="term" value="F:long-chain-alcohol O-fatty-acyltransferase activity"/>
    <property type="evidence" value="ECO:0007669"/>
    <property type="project" value="UniProtKB-EC"/>
</dbReference>
<evidence type="ECO:0000256" key="5">
    <source>
        <dbReference type="ARBA" id="ARBA00022679"/>
    </source>
</evidence>
<organism evidence="14 15">
    <name type="scientific">Macleaya cordata</name>
    <name type="common">Five-seeded plume-poppy</name>
    <name type="synonym">Bocconia cordata</name>
    <dbReference type="NCBI Taxonomy" id="56857"/>
    <lineage>
        <taxon>Eukaryota</taxon>
        <taxon>Viridiplantae</taxon>
        <taxon>Streptophyta</taxon>
        <taxon>Embryophyta</taxon>
        <taxon>Tracheophyta</taxon>
        <taxon>Spermatophyta</taxon>
        <taxon>Magnoliopsida</taxon>
        <taxon>Ranunculales</taxon>
        <taxon>Papaveraceae</taxon>
        <taxon>Papaveroideae</taxon>
        <taxon>Macleaya</taxon>
    </lineage>
</organism>
<evidence type="ECO:0000259" key="13">
    <source>
        <dbReference type="Pfam" id="PF06974"/>
    </source>
</evidence>
<dbReference type="GO" id="GO:0005886">
    <property type="term" value="C:plasma membrane"/>
    <property type="evidence" value="ECO:0007669"/>
    <property type="project" value="UniProtKB-SubCell"/>
</dbReference>
<dbReference type="SUPFAM" id="SSF52777">
    <property type="entry name" value="CoA-dependent acyltransferases"/>
    <property type="match status" value="1"/>
</dbReference>
<dbReference type="Pfam" id="PF03007">
    <property type="entry name" value="WS_DGAT_cat"/>
    <property type="match status" value="1"/>
</dbReference>
<dbReference type="STRING" id="56857.A0A200PS01"/>
<dbReference type="Gene3D" id="3.30.559.10">
    <property type="entry name" value="Chloramphenicol acetyltransferase-like domain"/>
    <property type="match status" value="1"/>
</dbReference>
<evidence type="ECO:0000256" key="3">
    <source>
        <dbReference type="ARBA" id="ARBA00004771"/>
    </source>
</evidence>
<comment type="catalytic activity">
    <reaction evidence="10">
        <text>an acyl-CoA + a 1,2-diacyl-sn-glycerol = a triacyl-sn-glycerol + CoA</text>
        <dbReference type="Rhea" id="RHEA:10868"/>
        <dbReference type="ChEBI" id="CHEBI:17815"/>
        <dbReference type="ChEBI" id="CHEBI:57287"/>
        <dbReference type="ChEBI" id="CHEBI:58342"/>
        <dbReference type="ChEBI" id="CHEBI:64615"/>
        <dbReference type="EC" id="2.3.1.20"/>
    </reaction>
</comment>
<evidence type="ECO:0000256" key="9">
    <source>
        <dbReference type="ARBA" id="ARBA00047604"/>
    </source>
</evidence>
<dbReference type="InterPro" id="IPR004255">
    <property type="entry name" value="O-acyltransferase_WSD1_N"/>
</dbReference>
<keyword evidence="5 14" id="KW-0808">Transferase</keyword>
<feature type="domain" description="O-acyltransferase WSD1 C-terminal" evidence="13">
    <location>
        <begin position="347"/>
        <end position="491"/>
    </location>
</feature>